<evidence type="ECO:0000313" key="10">
    <source>
        <dbReference type="EMBL" id="ART79335.1"/>
    </source>
</evidence>
<evidence type="ECO:0000256" key="8">
    <source>
        <dbReference type="PROSITE-ProRule" id="PRU00529"/>
    </source>
</evidence>
<dbReference type="Pfam" id="PF02926">
    <property type="entry name" value="THUMP"/>
    <property type="match status" value="1"/>
</dbReference>
<comment type="function">
    <text evidence="7">Specifically methylates the guanine in position 2445 (m2G2445) and the guanine in position 2069 (m7G2069) of 23S rRNA.</text>
</comment>
<comment type="catalytic activity">
    <reaction evidence="7">
        <text>guanosine(2069) in 23S rRNA + S-adenosyl-L-methionine = N(2)-methylguanosine(2069) in 23S rRNA + S-adenosyl-L-homocysteine + H(+)</text>
        <dbReference type="Rhea" id="RHEA:43772"/>
        <dbReference type="Rhea" id="RHEA-COMP:10688"/>
        <dbReference type="Rhea" id="RHEA-COMP:10689"/>
        <dbReference type="ChEBI" id="CHEBI:15378"/>
        <dbReference type="ChEBI" id="CHEBI:57856"/>
        <dbReference type="ChEBI" id="CHEBI:59789"/>
        <dbReference type="ChEBI" id="CHEBI:74269"/>
        <dbReference type="ChEBI" id="CHEBI:74481"/>
        <dbReference type="EC" id="2.1.1.264"/>
    </reaction>
</comment>
<accession>A0A1Y0CWV2</accession>
<keyword evidence="5 7" id="KW-0949">S-adenosyl-L-methionine</keyword>
<dbReference type="EC" id="2.1.1.264" evidence="7"/>
<dbReference type="GO" id="GO:0070043">
    <property type="term" value="F:rRNA (guanine-N7-)-methyltransferase activity"/>
    <property type="evidence" value="ECO:0007669"/>
    <property type="project" value="UniProtKB-UniRule"/>
</dbReference>
<dbReference type="Gene3D" id="3.30.2130.30">
    <property type="match status" value="1"/>
</dbReference>
<dbReference type="Pfam" id="PF22020">
    <property type="entry name" value="RlmL_1st"/>
    <property type="match status" value="1"/>
</dbReference>
<sequence length="714" mass="80414">MLPFFATCPKGLETLLLDELTQLGATQLQETVAGIGFKADLAMAYRACMWSRLASRIMLQLSEFTMRTDMDLYLGAANVAWEEHIQPGQTFAVDFSGSNEAITNTQYGALKIKDAIVDRLTKRHGERPNVDKRAPDIRILAHLKRNNQLSITLDLSGPALHQRGYRQQAGEAPLKENLAAAILLRSGWDKSAPLVDPMCGSGTLLIEAALMAADIAPGLLRVRFGFMAWSRHDKNAWQEISAQATVRATRGLKQCQVQLIGFDQDKRVLRFAQENALAAGVETLIDFRLASVEQLVNPFTQHSGLSATQASNDEPLTGWLISNPPYGERLSEFPSLLGLHQLLGNKLREQFKGWRVSLISSSSELLSCLRLRPDKTYKLFNGALACELRNYLIAADAKTARPLAEDFANRLTKNIKQLEKWAKAEHIDCYRLYDADLPEYNAAIDRYQDHIVIQEYAAPKTIPEHKARARFYDLVQATMAVTGVTGNKLVLKVRARQLGREQYERLDKREQWLQVQEHNAKLLVNLFDYLDTGLFLDHRPTRKRISELAYGKDFLNLFAYTGTASVHAGLGGAKSTTTVDMSNTYLAWAERNMALNGLVGRAHQFIQADCLTWLRQPGESYDVIFVDPPTFSNSKRMEDNFDIQRDHIELLGLLSQHLRQDGLVIFSNNKRHFKMDTEGLAALGLHATEVSKQSLPKDFARNPHIHNCWDIRWA</sequence>
<reference evidence="11" key="1">
    <citation type="submission" date="2017-05" db="EMBL/GenBank/DDBJ databases">
        <authorList>
            <person name="Sung H."/>
        </authorList>
    </citation>
    <scope>NUCLEOTIDE SEQUENCE [LARGE SCALE GENOMIC DNA]</scope>
    <source>
        <strain evidence="11">AMac2203</strain>
    </source>
</reference>
<dbReference type="GO" id="GO:0005737">
    <property type="term" value="C:cytoplasm"/>
    <property type="evidence" value="ECO:0007669"/>
    <property type="project" value="UniProtKB-SubCell"/>
</dbReference>
<dbReference type="GO" id="GO:0052915">
    <property type="term" value="F:23S rRNA (guanine(2445)-N(2))-methyltransferase activity"/>
    <property type="evidence" value="ECO:0007669"/>
    <property type="project" value="UniProtKB-UniRule"/>
</dbReference>
<evidence type="ECO:0000256" key="2">
    <source>
        <dbReference type="ARBA" id="ARBA00022552"/>
    </source>
</evidence>
<dbReference type="InterPro" id="IPR017244">
    <property type="entry name" value="23SrRNA_methyltr_KL"/>
</dbReference>
<dbReference type="InterPro" id="IPR053943">
    <property type="entry name" value="RlmKL-like_Mtase_CS"/>
</dbReference>
<evidence type="ECO:0000256" key="5">
    <source>
        <dbReference type="ARBA" id="ARBA00022691"/>
    </source>
</evidence>
<name>A0A1Y0CWV2_9GAMM</name>
<keyword evidence="11" id="KW-1185">Reference proteome</keyword>
<organism evidence="10 11">
    <name type="scientific">Oceanisphaera avium</name>
    <dbReference type="NCBI Taxonomy" id="1903694"/>
    <lineage>
        <taxon>Bacteria</taxon>
        <taxon>Pseudomonadati</taxon>
        <taxon>Pseudomonadota</taxon>
        <taxon>Gammaproteobacteria</taxon>
        <taxon>Aeromonadales</taxon>
        <taxon>Aeromonadaceae</taxon>
        <taxon>Oceanisphaera</taxon>
    </lineage>
</organism>
<dbReference type="CDD" id="cd11715">
    <property type="entry name" value="THUMP_AdoMetMT"/>
    <property type="match status" value="1"/>
</dbReference>
<dbReference type="NCBIfam" id="NF008748">
    <property type="entry name" value="PRK11783.1"/>
    <property type="match status" value="1"/>
</dbReference>
<gene>
    <name evidence="7" type="primary">rlmL</name>
    <name evidence="10" type="ORF">CBP12_03540</name>
</gene>
<dbReference type="InterPro" id="IPR004114">
    <property type="entry name" value="THUMP_dom"/>
</dbReference>
<comment type="similarity">
    <text evidence="7">Belongs to the methyltransferase superfamily. RlmKL family.</text>
</comment>
<dbReference type="InterPro" id="IPR029063">
    <property type="entry name" value="SAM-dependent_MTases_sf"/>
</dbReference>
<evidence type="ECO:0000313" key="11">
    <source>
        <dbReference type="Proteomes" id="UP000243793"/>
    </source>
</evidence>
<evidence type="ECO:0000256" key="4">
    <source>
        <dbReference type="ARBA" id="ARBA00022679"/>
    </source>
</evidence>
<evidence type="ECO:0000256" key="3">
    <source>
        <dbReference type="ARBA" id="ARBA00022603"/>
    </source>
</evidence>
<dbReference type="CDD" id="cd02440">
    <property type="entry name" value="AdoMet_MTases"/>
    <property type="match status" value="1"/>
</dbReference>
<dbReference type="InterPro" id="IPR054170">
    <property type="entry name" value="RlmL_1st"/>
</dbReference>
<dbReference type="PROSITE" id="PS01261">
    <property type="entry name" value="UPF0020"/>
    <property type="match status" value="1"/>
</dbReference>
<dbReference type="PROSITE" id="PS51165">
    <property type="entry name" value="THUMP"/>
    <property type="match status" value="1"/>
</dbReference>
<dbReference type="InterPro" id="IPR019614">
    <property type="entry name" value="SAM-dep_methyl-trfase"/>
</dbReference>
<dbReference type="Gene3D" id="3.40.50.150">
    <property type="entry name" value="Vaccinia Virus protein VP39"/>
    <property type="match status" value="2"/>
</dbReference>
<keyword evidence="4 7" id="KW-0808">Transferase</keyword>
<dbReference type="HAMAP" id="MF_01858">
    <property type="entry name" value="23SrRNA_methyltr_KL"/>
    <property type="match status" value="1"/>
</dbReference>
<dbReference type="RefSeq" id="WP_086963016.1">
    <property type="nucleotide sequence ID" value="NZ_CP021376.1"/>
</dbReference>
<dbReference type="Proteomes" id="UP000243793">
    <property type="component" value="Chromosome"/>
</dbReference>
<protein>
    <recommendedName>
        <fullName evidence="7">Ribosomal RNA large subunit methyltransferase K/L</fullName>
    </recommendedName>
    <domain>
        <recommendedName>
            <fullName evidence="7">23S rRNA m2G2445 methyltransferase</fullName>
            <ecNumber evidence="7">2.1.1.173</ecNumber>
        </recommendedName>
        <alternativeName>
            <fullName evidence="7">rRNA (guanine-N(2)-)-methyltransferase RlmL</fullName>
        </alternativeName>
    </domain>
    <domain>
        <recommendedName>
            <fullName evidence="7">23S rRNA m7G2069 methyltransferase</fullName>
            <ecNumber evidence="7">2.1.1.264</ecNumber>
        </recommendedName>
        <alternativeName>
            <fullName evidence="7">rRNA (guanine-N(7)-)-methyltransferase RlmK</fullName>
        </alternativeName>
    </domain>
</protein>
<comment type="catalytic activity">
    <reaction evidence="7">
        <text>guanosine(2445) in 23S rRNA + S-adenosyl-L-methionine = N(2)-methylguanosine(2445) in 23S rRNA + S-adenosyl-L-homocysteine + H(+)</text>
        <dbReference type="Rhea" id="RHEA:42740"/>
        <dbReference type="Rhea" id="RHEA-COMP:10215"/>
        <dbReference type="Rhea" id="RHEA-COMP:10216"/>
        <dbReference type="ChEBI" id="CHEBI:15378"/>
        <dbReference type="ChEBI" id="CHEBI:57856"/>
        <dbReference type="ChEBI" id="CHEBI:59789"/>
        <dbReference type="ChEBI" id="CHEBI:74269"/>
        <dbReference type="ChEBI" id="CHEBI:74481"/>
        <dbReference type="EC" id="2.1.1.173"/>
    </reaction>
</comment>
<dbReference type="Gene3D" id="3.30.750.80">
    <property type="entry name" value="RNA methyltransferase domain (HRMD) like"/>
    <property type="match status" value="1"/>
</dbReference>
<evidence type="ECO:0000256" key="6">
    <source>
        <dbReference type="ARBA" id="ARBA00022884"/>
    </source>
</evidence>
<dbReference type="EMBL" id="CP021376">
    <property type="protein sequence ID" value="ART79335.1"/>
    <property type="molecule type" value="Genomic_DNA"/>
</dbReference>
<proteinExistence type="inferred from homology"/>
<dbReference type="EC" id="2.1.1.173" evidence="7"/>
<feature type="domain" description="THUMP" evidence="9">
    <location>
        <begin position="43"/>
        <end position="155"/>
    </location>
</feature>
<dbReference type="InterPro" id="IPR000241">
    <property type="entry name" value="RlmKL-like_Mtase"/>
</dbReference>
<dbReference type="OrthoDB" id="9809404at2"/>
<dbReference type="PANTHER" id="PTHR47313:SF1">
    <property type="entry name" value="RIBOSOMAL RNA LARGE SUBUNIT METHYLTRANSFERASE K_L"/>
    <property type="match status" value="1"/>
</dbReference>
<dbReference type="PIRSF" id="PIRSF037618">
    <property type="entry name" value="RNA_Mtase_bacteria_prd"/>
    <property type="match status" value="1"/>
</dbReference>
<dbReference type="KEGG" id="ocm:CBP12_03540"/>
<evidence type="ECO:0000256" key="1">
    <source>
        <dbReference type="ARBA" id="ARBA00022490"/>
    </source>
</evidence>
<keyword evidence="6 8" id="KW-0694">RNA-binding</keyword>
<keyword evidence="3 7" id="KW-0489">Methyltransferase</keyword>
<evidence type="ECO:0000259" key="9">
    <source>
        <dbReference type="PROSITE" id="PS51165"/>
    </source>
</evidence>
<comment type="subcellular location">
    <subcellularLocation>
        <location evidence="7">Cytoplasm</location>
    </subcellularLocation>
</comment>
<dbReference type="GO" id="GO:0003723">
    <property type="term" value="F:RNA binding"/>
    <property type="evidence" value="ECO:0007669"/>
    <property type="project" value="UniProtKB-UniRule"/>
</dbReference>
<dbReference type="Pfam" id="PF10672">
    <property type="entry name" value="Methyltrans_SAM"/>
    <property type="match status" value="1"/>
</dbReference>
<keyword evidence="2 7" id="KW-0698">rRNA processing</keyword>
<dbReference type="SUPFAM" id="SSF53335">
    <property type="entry name" value="S-adenosyl-L-methionine-dependent methyltransferases"/>
    <property type="match status" value="2"/>
</dbReference>
<dbReference type="AlphaFoldDB" id="A0A1Y0CWV2"/>
<dbReference type="FunFam" id="3.40.50.150:FF:000039">
    <property type="entry name" value="Ribosomal RNA large subunit methyltransferase K/L"/>
    <property type="match status" value="1"/>
</dbReference>
<dbReference type="Pfam" id="PF01170">
    <property type="entry name" value="UPF0020"/>
    <property type="match status" value="1"/>
</dbReference>
<evidence type="ECO:0000256" key="7">
    <source>
        <dbReference type="HAMAP-Rule" id="MF_01858"/>
    </source>
</evidence>
<keyword evidence="1 7" id="KW-0963">Cytoplasm</keyword>
<dbReference type="SMART" id="SM00981">
    <property type="entry name" value="THUMP"/>
    <property type="match status" value="1"/>
</dbReference>
<dbReference type="FunFam" id="3.30.750.80:FF:000001">
    <property type="entry name" value="Ribosomal RNA large subunit methyltransferase K/L"/>
    <property type="match status" value="1"/>
</dbReference>
<dbReference type="PANTHER" id="PTHR47313">
    <property type="entry name" value="RIBOSOMAL RNA LARGE SUBUNIT METHYLTRANSFERASE K/L"/>
    <property type="match status" value="1"/>
</dbReference>